<name>A0A0M3TTT5_9GAMM</name>
<dbReference type="KEGG" id="tho:SP60_01685"/>
<evidence type="ECO:0000256" key="1">
    <source>
        <dbReference type="SAM" id="Phobius"/>
    </source>
</evidence>
<protein>
    <submittedName>
        <fullName evidence="2">Uncharacterized protein</fullName>
    </submittedName>
</protein>
<dbReference type="RefSeq" id="WP_053950993.1">
    <property type="nucleotide sequence ID" value="NZ_CP010552.1"/>
</dbReference>
<keyword evidence="1" id="KW-1133">Transmembrane helix</keyword>
<keyword evidence="3" id="KW-1185">Reference proteome</keyword>
<dbReference type="AlphaFoldDB" id="A0A0M3TTT5"/>
<dbReference type="STRING" id="1705394.SP60_01685"/>
<gene>
    <name evidence="2" type="ORF">SP60_01685</name>
</gene>
<accession>A0A0M3TTT5</accession>
<dbReference type="PATRIC" id="fig|1705394.5.peg.338"/>
<sequence>MPNSAIQDLIDQFNQIKKNLETDVESKRKQFNYQFNKKRIIFERVLFKAHKKLKTGSFRYLFNANPLVIITAPLIYVLIVPLLLLDLFVSLYQAICFPVYKVQKIKRRDYIAIDRHKLGYLNTIEKIGCMYCGYANGLLSYVGEIASMTEQYFCPIKHARKVKNPHDRYWSFVDYGDADGYVCRLDSKQNTNQEDDLSKKTK</sequence>
<proteinExistence type="predicted"/>
<reference evidence="2 3" key="1">
    <citation type="journal article" date="2015" name="Genome Announc.">
        <title>Genome Sequence of 'Candidatus Thioglobus autotrophica' Strain EF1, a Chemoautotroph from the SUP05 Clade of Marine Gammaproteobacteria.</title>
        <authorList>
            <person name="Shah V."/>
            <person name="Morris R.M."/>
        </authorList>
    </citation>
    <scope>NUCLEOTIDE SEQUENCE [LARGE SCALE GENOMIC DNA]</scope>
    <source>
        <strain evidence="2 3">EF1</strain>
    </source>
</reference>
<dbReference type="EMBL" id="CP010552">
    <property type="protein sequence ID" value="ALE52061.1"/>
    <property type="molecule type" value="Genomic_DNA"/>
</dbReference>
<dbReference type="Proteomes" id="UP000058020">
    <property type="component" value="Chromosome"/>
</dbReference>
<keyword evidence="1" id="KW-0472">Membrane</keyword>
<evidence type="ECO:0000313" key="3">
    <source>
        <dbReference type="Proteomes" id="UP000058020"/>
    </source>
</evidence>
<evidence type="ECO:0000313" key="2">
    <source>
        <dbReference type="EMBL" id="ALE52061.1"/>
    </source>
</evidence>
<organism evidence="2 3">
    <name type="scientific">Candidatus Thioglobus autotrophicus</name>
    <dbReference type="NCBI Taxonomy" id="1705394"/>
    <lineage>
        <taxon>Bacteria</taxon>
        <taxon>Pseudomonadati</taxon>
        <taxon>Pseudomonadota</taxon>
        <taxon>Gammaproteobacteria</taxon>
        <taxon>Candidatus Pseudothioglobaceae</taxon>
        <taxon>Candidatus Thioglobus</taxon>
    </lineage>
</organism>
<feature type="transmembrane region" description="Helical" evidence="1">
    <location>
        <begin position="58"/>
        <end position="76"/>
    </location>
</feature>
<keyword evidence="1" id="KW-0812">Transmembrane</keyword>